<accession>A0A9P0LJP0</accession>
<dbReference type="PANTHER" id="PTHR46599">
    <property type="entry name" value="PIGGYBAC TRANSPOSABLE ELEMENT-DERIVED PROTEIN 4"/>
    <property type="match status" value="1"/>
</dbReference>
<organism evidence="2 3">
    <name type="scientific">Acanthoscelides obtectus</name>
    <name type="common">Bean weevil</name>
    <name type="synonym">Bruchus obtectus</name>
    <dbReference type="NCBI Taxonomy" id="200917"/>
    <lineage>
        <taxon>Eukaryota</taxon>
        <taxon>Metazoa</taxon>
        <taxon>Ecdysozoa</taxon>
        <taxon>Arthropoda</taxon>
        <taxon>Hexapoda</taxon>
        <taxon>Insecta</taxon>
        <taxon>Pterygota</taxon>
        <taxon>Neoptera</taxon>
        <taxon>Endopterygota</taxon>
        <taxon>Coleoptera</taxon>
        <taxon>Polyphaga</taxon>
        <taxon>Cucujiformia</taxon>
        <taxon>Chrysomeloidea</taxon>
        <taxon>Chrysomelidae</taxon>
        <taxon>Bruchinae</taxon>
        <taxon>Bruchini</taxon>
        <taxon>Acanthoscelides</taxon>
    </lineage>
</organism>
<proteinExistence type="predicted"/>
<protein>
    <recommendedName>
        <fullName evidence="1">PiggyBac transposable element-derived protein domain-containing protein</fullName>
    </recommendedName>
</protein>
<dbReference type="InterPro" id="IPR029526">
    <property type="entry name" value="PGBD"/>
</dbReference>
<comment type="caution">
    <text evidence="2">The sequence shown here is derived from an EMBL/GenBank/DDBJ whole genome shotgun (WGS) entry which is preliminary data.</text>
</comment>
<dbReference type="OrthoDB" id="8193855at2759"/>
<dbReference type="Pfam" id="PF13843">
    <property type="entry name" value="DDE_Tnp_1_7"/>
    <property type="match status" value="1"/>
</dbReference>
<feature type="domain" description="PiggyBac transposable element-derived protein" evidence="1">
    <location>
        <begin position="1"/>
        <end position="205"/>
    </location>
</feature>
<name>A0A9P0LJP0_ACAOB</name>
<evidence type="ECO:0000313" key="2">
    <source>
        <dbReference type="EMBL" id="CAH1998105.1"/>
    </source>
</evidence>
<dbReference type="AlphaFoldDB" id="A0A9P0LJP0"/>
<sequence>MPKKPIKRGYKIWTLADANAYLYDFDVYTDKSDVYVEHSLGEKVILGLTENFQQKNYLLFFDNFFTSYGLLKILKERGIHACGTVQSNRKHLPKMIEDKRLKQGEYDYSISTDGISLLKWTDKRAVHILTNYHDLTVTSTVQRKQKDGTKTPVPCPMALVDYNSNMSFVDRFDQMKSSYELDRKSKKWWMRIFFHFIDCCVVNSFILYRLRGLKKLPLKDFRRRVVDGLLGERYVQISADHETHSEAPFKKIKRAVPDEVRFTSSDHQPVRSTRRR</sequence>
<dbReference type="EMBL" id="CAKOFQ010007314">
    <property type="protein sequence ID" value="CAH1998105.1"/>
    <property type="molecule type" value="Genomic_DNA"/>
</dbReference>
<dbReference type="PANTHER" id="PTHR46599:SF3">
    <property type="entry name" value="PIGGYBAC TRANSPOSABLE ELEMENT-DERIVED PROTEIN 4"/>
    <property type="match status" value="1"/>
</dbReference>
<reference evidence="2" key="1">
    <citation type="submission" date="2022-03" db="EMBL/GenBank/DDBJ databases">
        <authorList>
            <person name="Sayadi A."/>
        </authorList>
    </citation>
    <scope>NUCLEOTIDE SEQUENCE</scope>
</reference>
<gene>
    <name evidence="2" type="ORF">ACAOBT_LOCUS24149</name>
</gene>
<dbReference type="Proteomes" id="UP001152888">
    <property type="component" value="Unassembled WGS sequence"/>
</dbReference>
<evidence type="ECO:0000313" key="3">
    <source>
        <dbReference type="Proteomes" id="UP001152888"/>
    </source>
</evidence>
<keyword evidence="3" id="KW-1185">Reference proteome</keyword>
<evidence type="ECO:0000259" key="1">
    <source>
        <dbReference type="Pfam" id="PF13843"/>
    </source>
</evidence>